<evidence type="ECO:0000313" key="2">
    <source>
        <dbReference type="Proteomes" id="UP000187526"/>
    </source>
</evidence>
<organism evidence="1 2">
    <name type="scientific">Azonexus hydrophilus</name>
    <dbReference type="NCBI Taxonomy" id="418702"/>
    <lineage>
        <taxon>Bacteria</taxon>
        <taxon>Pseudomonadati</taxon>
        <taxon>Pseudomonadota</taxon>
        <taxon>Betaproteobacteria</taxon>
        <taxon>Rhodocyclales</taxon>
        <taxon>Azonexaceae</taxon>
        <taxon>Azonexus</taxon>
    </lineage>
</organism>
<accession>A0A1R1HZ29</accession>
<dbReference type="AlphaFoldDB" id="A0A1R1HZ29"/>
<comment type="caution">
    <text evidence="1">The sequence shown here is derived from an EMBL/GenBank/DDBJ whole genome shotgun (WGS) entry which is preliminary data.</text>
</comment>
<evidence type="ECO:0000313" key="1">
    <source>
        <dbReference type="EMBL" id="OMG51659.1"/>
    </source>
</evidence>
<proteinExistence type="predicted"/>
<keyword evidence="2" id="KW-1185">Reference proteome</keyword>
<sequence>MIMMTLQAREWTKGAHRLRHYPADSTRARARLAVLAIIAGGNTDIRTFDALEQHGEFRTLDLEREDFLRALFDLCCDLLRTSEGRNGRIFPETLDALMDEIHSQHARRTLCCLMIENMRADHGSALAGKLRLGDASQDWPAR</sequence>
<gene>
    <name evidence="1" type="ORF">BJN45_17215</name>
</gene>
<dbReference type="EMBL" id="MTHD01000009">
    <property type="protein sequence ID" value="OMG51659.1"/>
    <property type="molecule type" value="Genomic_DNA"/>
</dbReference>
<protein>
    <submittedName>
        <fullName evidence="1">Uncharacterized protein</fullName>
    </submittedName>
</protein>
<reference evidence="1 2" key="1">
    <citation type="submission" date="2016-10" db="EMBL/GenBank/DDBJ databases">
        <title>Alkaliphiles isolated from bioreactors.</title>
        <authorList>
            <person name="Salah Z."/>
            <person name="Rout S.P."/>
            <person name="Humphreys P.N."/>
        </authorList>
    </citation>
    <scope>NUCLEOTIDE SEQUENCE [LARGE SCALE GENOMIC DNA]</scope>
    <source>
        <strain evidence="1 2">ZS02</strain>
    </source>
</reference>
<dbReference type="Proteomes" id="UP000187526">
    <property type="component" value="Unassembled WGS sequence"/>
</dbReference>
<dbReference type="STRING" id="418702.BJN45_17215"/>
<name>A0A1R1HZ29_9RHOO</name>